<dbReference type="Gene3D" id="3.20.20.80">
    <property type="entry name" value="Glycosidases"/>
    <property type="match status" value="1"/>
</dbReference>
<proteinExistence type="inferred from homology"/>
<feature type="signal peptide" evidence="13">
    <location>
        <begin position="1"/>
        <end position="21"/>
    </location>
</feature>
<dbReference type="PRINTS" id="PR00110">
    <property type="entry name" value="ALPHAAMYLASE"/>
</dbReference>
<dbReference type="SUPFAM" id="SSF51011">
    <property type="entry name" value="Glycosyl hydrolase domain"/>
    <property type="match status" value="1"/>
</dbReference>
<evidence type="ECO:0000256" key="13">
    <source>
        <dbReference type="SAM" id="SignalP"/>
    </source>
</evidence>
<sequence>MSAGALALAGVLALPAAPAQARTTAKGDVIANLWEWNWDSIASECTNVLGPAGYGAVQVAPPQESLKQTNYYWWDVYQPYSYSLNSRFGTRAKFAAMITACHRAGVKVYTDAVINHTAAQTGTGYDGTTITDKYATPDWSRTDYHDSSECPTSDLTIQDYSNLTQVQNCELLGLPDLRTGSDTVRAGLANYLNSQLALGVDGFRIDAAKHIPETDIAAIEGKLTNTASGSAPYVFQEIYPGTTPQPSDYYPTGDVLDFTYASKLKSAFQGNVSDLSSIESSGILPAANSVSFVTNHDTERNGLHLSYKDGDTYKLANLFQLAYKWATPTVYASWEWTQSDQAPPNSSGFVSDTDCAGGSWYCLDRDTAVVGMVAWHNATDTAAVSNWQTMSSNVIGFGRSGKGFFALNNGTAAATYTFTTGMADGTYSNVVDGGRTAVTVSGGSASVTIPAKGAVAFYNSSYTCTVGCGDAGGGSGDTVSATFNEYASTTSGTNVYVVGSIAALGGWDTSKAVALSSSGYPEWSGEVSVPVNTSFTYKYIKKDASGNVTWESNANRSTATTTSALALNNSWNVANTDATDVTFHENATTDWGTNVYVSGSIPSLGSWNTADAIQLSSASYPDWSRLVIVPRSTSFEYKYLKKDSSGNVTWESGTNRTYTTGSSSGYTTSDTWK</sequence>
<dbReference type="Gene3D" id="2.60.40.1180">
    <property type="entry name" value="Golgi alpha-mannosidase II"/>
    <property type="match status" value="1"/>
</dbReference>
<dbReference type="InterPro" id="IPR031319">
    <property type="entry name" value="A-amylase_C"/>
</dbReference>
<reference evidence="15 16" key="1">
    <citation type="submission" date="2019-12" db="EMBL/GenBank/DDBJ databases">
        <title>Streptomyces sp. strain T44 isolated from rhizosphere soil of Broussonetia papyrifera.</title>
        <authorList>
            <person name="Mo P."/>
        </authorList>
    </citation>
    <scope>NUCLEOTIDE SEQUENCE [LARGE SCALE GENOMIC DNA]</scope>
    <source>
        <strain evidence="15 16">T44</strain>
    </source>
</reference>
<feature type="domain" description="CBM20" evidence="14">
    <location>
        <begin position="573"/>
        <end position="673"/>
    </location>
</feature>
<dbReference type="InterPro" id="IPR006048">
    <property type="entry name" value="A-amylase/branching_C"/>
</dbReference>
<evidence type="ECO:0000313" key="15">
    <source>
        <dbReference type="EMBL" id="QHA09590.1"/>
    </source>
</evidence>
<gene>
    <name evidence="15" type="ORF">GQF42_14135</name>
</gene>
<dbReference type="KEGG" id="sbro:GQF42_14135"/>
<feature type="chain" id="PRO_5026234808" description="Alpha-amylase" evidence="13">
    <location>
        <begin position="22"/>
        <end position="673"/>
    </location>
</feature>
<dbReference type="GO" id="GO:0004556">
    <property type="term" value="F:alpha-amylase activity"/>
    <property type="evidence" value="ECO:0007669"/>
    <property type="project" value="UniProtKB-UniRule"/>
</dbReference>
<evidence type="ECO:0000256" key="8">
    <source>
        <dbReference type="ARBA" id="ARBA00022837"/>
    </source>
</evidence>
<evidence type="ECO:0000256" key="2">
    <source>
        <dbReference type="ARBA" id="ARBA00001913"/>
    </source>
</evidence>
<evidence type="ECO:0000256" key="1">
    <source>
        <dbReference type="ARBA" id="ARBA00000548"/>
    </source>
</evidence>
<organism evidence="15 16">
    <name type="scientific">Streptomyces broussonetiae</name>
    <dbReference type="NCBI Taxonomy" id="2686304"/>
    <lineage>
        <taxon>Bacteria</taxon>
        <taxon>Bacillati</taxon>
        <taxon>Actinomycetota</taxon>
        <taxon>Actinomycetes</taxon>
        <taxon>Kitasatosporales</taxon>
        <taxon>Streptomycetaceae</taxon>
        <taxon>Streptomyces</taxon>
    </lineage>
</organism>
<accession>A0A6I6NH81</accession>
<dbReference type="InterPro" id="IPR013784">
    <property type="entry name" value="Carb-bd-like_fold"/>
</dbReference>
<comment type="cofactor">
    <cofactor evidence="2">
        <name>Ca(2+)</name>
        <dbReference type="ChEBI" id="CHEBI:29108"/>
    </cofactor>
</comment>
<evidence type="ECO:0000256" key="5">
    <source>
        <dbReference type="ARBA" id="ARBA00017303"/>
    </source>
</evidence>
<evidence type="ECO:0000256" key="10">
    <source>
        <dbReference type="ARBA" id="ARBA00023295"/>
    </source>
</evidence>
<keyword evidence="16" id="KW-1185">Reference proteome</keyword>
<evidence type="ECO:0000256" key="12">
    <source>
        <dbReference type="RuleBase" id="RU361134"/>
    </source>
</evidence>
<dbReference type="InterPro" id="IPR006047">
    <property type="entry name" value="GH13_cat_dom"/>
</dbReference>
<dbReference type="Pfam" id="PF00686">
    <property type="entry name" value="CBM_20"/>
    <property type="match status" value="2"/>
</dbReference>
<dbReference type="SMART" id="SM01065">
    <property type="entry name" value="CBM_2"/>
    <property type="match status" value="2"/>
</dbReference>
<dbReference type="GO" id="GO:0005975">
    <property type="term" value="P:carbohydrate metabolic process"/>
    <property type="evidence" value="ECO:0007669"/>
    <property type="project" value="InterPro"/>
</dbReference>
<dbReference type="InterPro" id="IPR017853">
    <property type="entry name" value="GH"/>
</dbReference>
<comment type="similarity">
    <text evidence="3 11">Belongs to the glycosyl hydrolase 13 family.</text>
</comment>
<dbReference type="SMART" id="SM00632">
    <property type="entry name" value="Aamy_C"/>
    <property type="match status" value="1"/>
</dbReference>
<dbReference type="CDD" id="cd11317">
    <property type="entry name" value="AmyAc_bac_euk_AmyA"/>
    <property type="match status" value="1"/>
</dbReference>
<dbReference type="SUPFAM" id="SSF51445">
    <property type="entry name" value="(Trans)glycosidases"/>
    <property type="match status" value="1"/>
</dbReference>
<dbReference type="Gene3D" id="2.60.40.10">
    <property type="entry name" value="Immunoglobulins"/>
    <property type="match status" value="2"/>
</dbReference>
<keyword evidence="7 12" id="KW-0378">Hydrolase</keyword>
<dbReference type="Pfam" id="PF02806">
    <property type="entry name" value="Alpha-amylase_C"/>
    <property type="match status" value="1"/>
</dbReference>
<evidence type="ECO:0000256" key="7">
    <source>
        <dbReference type="ARBA" id="ARBA00022801"/>
    </source>
</evidence>
<dbReference type="SUPFAM" id="SSF49452">
    <property type="entry name" value="Starch-binding domain-like"/>
    <property type="match status" value="2"/>
</dbReference>
<dbReference type="EC" id="3.2.1.1" evidence="4 12"/>
<keyword evidence="6" id="KW-0479">Metal-binding</keyword>
<dbReference type="PANTHER" id="PTHR43447">
    <property type="entry name" value="ALPHA-AMYLASE"/>
    <property type="match status" value="1"/>
</dbReference>
<evidence type="ECO:0000256" key="4">
    <source>
        <dbReference type="ARBA" id="ARBA00012595"/>
    </source>
</evidence>
<evidence type="ECO:0000313" key="16">
    <source>
        <dbReference type="Proteomes" id="UP000436138"/>
    </source>
</evidence>
<evidence type="ECO:0000256" key="3">
    <source>
        <dbReference type="ARBA" id="ARBA00008061"/>
    </source>
</evidence>
<name>A0A6I6NH81_9ACTN</name>
<dbReference type="GO" id="GO:2001070">
    <property type="term" value="F:starch binding"/>
    <property type="evidence" value="ECO:0007669"/>
    <property type="project" value="InterPro"/>
</dbReference>
<dbReference type="SMART" id="SM00642">
    <property type="entry name" value="Aamy"/>
    <property type="match status" value="1"/>
</dbReference>
<dbReference type="FunFam" id="2.60.40.10:FF:000552">
    <property type="entry name" value="Related to glucoamylase"/>
    <property type="match status" value="2"/>
</dbReference>
<keyword evidence="8" id="KW-0106">Calcium</keyword>
<dbReference type="PROSITE" id="PS51166">
    <property type="entry name" value="CBM20"/>
    <property type="match status" value="2"/>
</dbReference>
<dbReference type="Proteomes" id="UP000436138">
    <property type="component" value="Chromosome"/>
</dbReference>
<dbReference type="InterPro" id="IPR013783">
    <property type="entry name" value="Ig-like_fold"/>
</dbReference>
<dbReference type="InterPro" id="IPR006046">
    <property type="entry name" value="Alpha_amylase"/>
</dbReference>
<comment type="catalytic activity">
    <reaction evidence="1 12">
        <text>Endohydrolysis of (1-&gt;4)-alpha-D-glucosidic linkages in polysaccharides containing three or more (1-&gt;4)-alpha-linked D-glucose units.</text>
        <dbReference type="EC" id="3.2.1.1"/>
    </reaction>
</comment>
<dbReference type="GO" id="GO:0046872">
    <property type="term" value="F:metal ion binding"/>
    <property type="evidence" value="ECO:0007669"/>
    <property type="project" value="UniProtKB-KW"/>
</dbReference>
<keyword evidence="10 12" id="KW-0326">Glycosidase</keyword>
<evidence type="ECO:0000256" key="6">
    <source>
        <dbReference type="ARBA" id="ARBA00022723"/>
    </source>
</evidence>
<evidence type="ECO:0000259" key="14">
    <source>
        <dbReference type="PROSITE" id="PS51166"/>
    </source>
</evidence>
<keyword evidence="9 12" id="KW-0119">Carbohydrate metabolism</keyword>
<evidence type="ECO:0000256" key="11">
    <source>
        <dbReference type="RuleBase" id="RU003615"/>
    </source>
</evidence>
<dbReference type="AlphaFoldDB" id="A0A6I6NH81"/>
<keyword evidence="13" id="KW-0732">Signal</keyword>
<dbReference type="Pfam" id="PF00128">
    <property type="entry name" value="Alpha-amylase"/>
    <property type="match status" value="1"/>
</dbReference>
<protein>
    <recommendedName>
        <fullName evidence="5 12">Alpha-amylase</fullName>
        <ecNumber evidence="4 12">3.2.1.1</ecNumber>
    </recommendedName>
</protein>
<dbReference type="InterPro" id="IPR013780">
    <property type="entry name" value="Glyco_hydro_b"/>
</dbReference>
<dbReference type="InterPro" id="IPR002044">
    <property type="entry name" value="CBM20"/>
</dbReference>
<dbReference type="EMBL" id="CP047020">
    <property type="protein sequence ID" value="QHA09590.1"/>
    <property type="molecule type" value="Genomic_DNA"/>
</dbReference>
<evidence type="ECO:0000256" key="9">
    <source>
        <dbReference type="ARBA" id="ARBA00023277"/>
    </source>
</evidence>
<feature type="domain" description="CBM20" evidence="14">
    <location>
        <begin position="473"/>
        <end position="573"/>
    </location>
</feature>